<dbReference type="PROSITE" id="PS50089">
    <property type="entry name" value="ZF_RING_2"/>
    <property type="match status" value="1"/>
</dbReference>
<dbReference type="EMBL" id="NBIV01000032">
    <property type="protein sequence ID" value="PXF46876.1"/>
    <property type="molecule type" value="Genomic_DNA"/>
</dbReference>
<evidence type="ECO:0000256" key="2">
    <source>
        <dbReference type="ARBA" id="ARBA00004141"/>
    </source>
</evidence>
<evidence type="ECO:0000256" key="9">
    <source>
        <dbReference type="ARBA" id="ARBA00022833"/>
    </source>
</evidence>
<evidence type="ECO:0000256" key="15">
    <source>
        <dbReference type="SAM" id="SignalP"/>
    </source>
</evidence>
<keyword evidence="10 14" id="KW-1133">Transmembrane helix</keyword>
<dbReference type="GO" id="GO:0016020">
    <property type="term" value="C:membrane"/>
    <property type="evidence" value="ECO:0007669"/>
    <property type="project" value="UniProtKB-SubCell"/>
</dbReference>
<gene>
    <name evidence="17" type="ORF">BWQ96_03405</name>
</gene>
<keyword evidence="8" id="KW-0833">Ubl conjugation pathway</keyword>
<dbReference type="PANTHER" id="PTHR45977:SF4">
    <property type="entry name" value="RING-TYPE DOMAIN-CONTAINING PROTEIN"/>
    <property type="match status" value="1"/>
</dbReference>
<evidence type="ECO:0000256" key="8">
    <source>
        <dbReference type="ARBA" id="ARBA00022786"/>
    </source>
</evidence>
<dbReference type="EC" id="2.3.2.27" evidence="3"/>
<feature type="region of interest" description="Disordered" evidence="13">
    <location>
        <begin position="317"/>
        <end position="340"/>
    </location>
</feature>
<evidence type="ECO:0000256" key="11">
    <source>
        <dbReference type="ARBA" id="ARBA00023136"/>
    </source>
</evidence>
<evidence type="ECO:0000313" key="18">
    <source>
        <dbReference type="Proteomes" id="UP000247409"/>
    </source>
</evidence>
<dbReference type="GO" id="GO:0006511">
    <property type="term" value="P:ubiquitin-dependent protein catabolic process"/>
    <property type="evidence" value="ECO:0007669"/>
    <property type="project" value="TreeGrafter"/>
</dbReference>
<reference evidence="17 18" key="1">
    <citation type="journal article" date="2018" name="Mol. Biol. Evol.">
        <title>Analysis of the draft genome of the red seaweed Gracilariopsis chorda provides insights into genome size evolution in Rhodophyta.</title>
        <authorList>
            <person name="Lee J."/>
            <person name="Yang E.C."/>
            <person name="Graf L."/>
            <person name="Yang J.H."/>
            <person name="Qiu H."/>
            <person name="Zel Zion U."/>
            <person name="Chan C.X."/>
            <person name="Stephens T.G."/>
            <person name="Weber A.P.M."/>
            <person name="Boo G.H."/>
            <person name="Boo S.M."/>
            <person name="Kim K.M."/>
            <person name="Shin Y."/>
            <person name="Jung M."/>
            <person name="Lee S.J."/>
            <person name="Yim H.S."/>
            <person name="Lee J.H."/>
            <person name="Bhattacharya D."/>
            <person name="Yoon H.S."/>
        </authorList>
    </citation>
    <scope>NUCLEOTIDE SEQUENCE [LARGE SCALE GENOMIC DNA]</scope>
    <source>
        <strain evidence="17 18">SKKU-2015</strain>
        <tissue evidence="17">Whole body</tissue>
    </source>
</reference>
<dbReference type="GO" id="GO:0016567">
    <property type="term" value="P:protein ubiquitination"/>
    <property type="evidence" value="ECO:0007669"/>
    <property type="project" value="UniProtKB-UniPathway"/>
</dbReference>
<evidence type="ECO:0000259" key="16">
    <source>
        <dbReference type="PROSITE" id="PS50089"/>
    </source>
</evidence>
<protein>
    <recommendedName>
        <fullName evidence="3">RING-type E3 ubiquitin transferase</fullName>
        <ecNumber evidence="3">2.3.2.27</ecNumber>
    </recommendedName>
</protein>
<name>A0A2V3IXJ5_9FLOR</name>
<feature type="region of interest" description="Disordered" evidence="13">
    <location>
        <begin position="159"/>
        <end position="180"/>
    </location>
</feature>
<evidence type="ECO:0000256" key="13">
    <source>
        <dbReference type="SAM" id="MobiDB-lite"/>
    </source>
</evidence>
<keyword evidence="9" id="KW-0862">Zinc</keyword>
<dbReference type="InterPro" id="IPR013083">
    <property type="entry name" value="Znf_RING/FYVE/PHD"/>
</dbReference>
<evidence type="ECO:0000256" key="1">
    <source>
        <dbReference type="ARBA" id="ARBA00000900"/>
    </source>
</evidence>
<feature type="transmembrane region" description="Helical" evidence="14">
    <location>
        <begin position="121"/>
        <end position="139"/>
    </location>
</feature>
<keyword evidence="15" id="KW-0732">Signal</keyword>
<evidence type="ECO:0000256" key="3">
    <source>
        <dbReference type="ARBA" id="ARBA00012483"/>
    </source>
</evidence>
<dbReference type="Gene3D" id="3.30.40.10">
    <property type="entry name" value="Zinc/RING finger domain, C3HC4 (zinc finger)"/>
    <property type="match status" value="1"/>
</dbReference>
<keyword evidence="18" id="KW-1185">Reference proteome</keyword>
<keyword evidence="4" id="KW-0808">Transferase</keyword>
<dbReference type="UniPathway" id="UPA00143"/>
<keyword evidence="11 14" id="KW-0472">Membrane</keyword>
<feature type="chain" id="PRO_5016177676" description="RING-type E3 ubiquitin transferase" evidence="15">
    <location>
        <begin position="24"/>
        <end position="340"/>
    </location>
</feature>
<comment type="catalytic activity">
    <reaction evidence="1">
        <text>S-ubiquitinyl-[E2 ubiquitin-conjugating enzyme]-L-cysteine + [acceptor protein]-L-lysine = [E2 ubiquitin-conjugating enzyme]-L-cysteine + N(6)-ubiquitinyl-[acceptor protein]-L-lysine.</text>
        <dbReference type="EC" id="2.3.2.27"/>
    </reaction>
</comment>
<evidence type="ECO:0000313" key="17">
    <source>
        <dbReference type="EMBL" id="PXF46876.1"/>
    </source>
</evidence>
<dbReference type="SUPFAM" id="SSF57850">
    <property type="entry name" value="RING/U-box"/>
    <property type="match status" value="1"/>
</dbReference>
<dbReference type="STRING" id="448386.A0A2V3IXJ5"/>
<evidence type="ECO:0000256" key="6">
    <source>
        <dbReference type="ARBA" id="ARBA00022723"/>
    </source>
</evidence>
<dbReference type="Proteomes" id="UP000247409">
    <property type="component" value="Unassembled WGS sequence"/>
</dbReference>
<organism evidence="17 18">
    <name type="scientific">Gracilariopsis chorda</name>
    <dbReference type="NCBI Taxonomy" id="448386"/>
    <lineage>
        <taxon>Eukaryota</taxon>
        <taxon>Rhodophyta</taxon>
        <taxon>Florideophyceae</taxon>
        <taxon>Rhodymeniophycidae</taxon>
        <taxon>Gracilariales</taxon>
        <taxon>Gracilariaceae</taxon>
        <taxon>Gracilariopsis</taxon>
    </lineage>
</organism>
<evidence type="ECO:0000256" key="7">
    <source>
        <dbReference type="ARBA" id="ARBA00022771"/>
    </source>
</evidence>
<dbReference type="AlphaFoldDB" id="A0A2V3IXJ5"/>
<dbReference type="GO" id="GO:0008270">
    <property type="term" value="F:zinc ion binding"/>
    <property type="evidence" value="ECO:0007669"/>
    <property type="project" value="UniProtKB-KW"/>
</dbReference>
<proteinExistence type="predicted"/>
<feature type="compositionally biased region" description="Polar residues" evidence="13">
    <location>
        <begin position="166"/>
        <end position="180"/>
    </location>
</feature>
<dbReference type="Pfam" id="PF13639">
    <property type="entry name" value="zf-RING_2"/>
    <property type="match status" value="1"/>
</dbReference>
<evidence type="ECO:0000256" key="14">
    <source>
        <dbReference type="SAM" id="Phobius"/>
    </source>
</evidence>
<dbReference type="PANTHER" id="PTHR45977">
    <property type="entry name" value="TARGET OF ERK KINASE MPK-1"/>
    <property type="match status" value="1"/>
</dbReference>
<dbReference type="GO" id="GO:0061630">
    <property type="term" value="F:ubiquitin protein ligase activity"/>
    <property type="evidence" value="ECO:0007669"/>
    <property type="project" value="UniProtKB-EC"/>
</dbReference>
<dbReference type="OrthoDB" id="75986at2759"/>
<accession>A0A2V3IXJ5</accession>
<keyword evidence="6" id="KW-0479">Metal-binding</keyword>
<feature type="signal peptide" evidence="15">
    <location>
        <begin position="1"/>
        <end position="23"/>
    </location>
</feature>
<keyword evidence="5 14" id="KW-0812">Transmembrane</keyword>
<evidence type="ECO:0000256" key="5">
    <source>
        <dbReference type="ARBA" id="ARBA00022692"/>
    </source>
</evidence>
<sequence>MDTRWRHVCGSIIWLVMLAIALSVNFKAIPSYQIAECEQTGDQLVDKGNTGCTWRVNVTVTKDNEKFEKEARTRKSNCDGDKVITVGECWLSRSNDVFIPIDSRDAKHYESGARTFNRLRVAFIVFAIFFGLFFSYAVVRMIEPNIFRLCRPSTSSVRNNGRLRSENVSPRRPSSNFSTASPRQEIAFPTSVYQQRISSLIERSLMSPEQIKALAEQQWTCCICLEQIEEGPSISAVARLRCNHSIHAECLKTWLGKGRAACCICNAEVFSEPFTDWNESVAHSLPSVLEGRPTGSFAIEITEYTPSSPATSIVAQFSQAQSDTTQANDNITEGDTNQAV</sequence>
<comment type="caution">
    <text evidence="17">The sequence shown here is derived from an EMBL/GenBank/DDBJ whole genome shotgun (WGS) entry which is preliminary data.</text>
</comment>
<feature type="domain" description="RING-type" evidence="16">
    <location>
        <begin position="221"/>
        <end position="266"/>
    </location>
</feature>
<comment type="subcellular location">
    <subcellularLocation>
        <location evidence="2">Membrane</location>
        <topology evidence="2">Multi-pass membrane protein</topology>
    </subcellularLocation>
</comment>
<keyword evidence="7 12" id="KW-0863">Zinc-finger</keyword>
<evidence type="ECO:0000256" key="12">
    <source>
        <dbReference type="PROSITE-ProRule" id="PRU00175"/>
    </source>
</evidence>
<evidence type="ECO:0000256" key="10">
    <source>
        <dbReference type="ARBA" id="ARBA00022989"/>
    </source>
</evidence>
<evidence type="ECO:0000256" key="4">
    <source>
        <dbReference type="ARBA" id="ARBA00022679"/>
    </source>
</evidence>
<dbReference type="SMART" id="SM00184">
    <property type="entry name" value="RING"/>
    <property type="match status" value="1"/>
</dbReference>
<dbReference type="InterPro" id="IPR001841">
    <property type="entry name" value="Znf_RING"/>
</dbReference>